<dbReference type="Gene3D" id="2.60.40.770">
    <property type="match status" value="1"/>
</dbReference>
<dbReference type="GO" id="GO:0005576">
    <property type="term" value="C:extracellular region"/>
    <property type="evidence" value="ECO:0007669"/>
    <property type="project" value="UniProtKB-SubCell"/>
</dbReference>
<dbReference type="STRING" id="158441.A0A226DTK0"/>
<comment type="similarity">
    <text evidence="2">Belongs to the NPC2 family.</text>
</comment>
<keyword evidence="7" id="KW-1185">Reference proteome</keyword>
<evidence type="ECO:0000256" key="3">
    <source>
        <dbReference type="ARBA" id="ARBA00022525"/>
    </source>
</evidence>
<dbReference type="InterPro" id="IPR014756">
    <property type="entry name" value="Ig_E-set"/>
</dbReference>
<comment type="subcellular location">
    <subcellularLocation>
        <location evidence="1">Secreted</location>
    </subcellularLocation>
</comment>
<evidence type="ECO:0000313" key="6">
    <source>
        <dbReference type="EMBL" id="OXA48529.1"/>
    </source>
</evidence>
<keyword evidence="4" id="KW-0732">Signal</keyword>
<gene>
    <name evidence="6" type="ORF">Fcan01_16629</name>
</gene>
<dbReference type="SMART" id="SM00737">
    <property type="entry name" value="ML"/>
    <property type="match status" value="1"/>
</dbReference>
<evidence type="ECO:0000256" key="2">
    <source>
        <dbReference type="ARBA" id="ARBA00006370"/>
    </source>
</evidence>
<feature type="signal peptide" evidence="4">
    <location>
        <begin position="1"/>
        <end position="16"/>
    </location>
</feature>
<dbReference type="AlphaFoldDB" id="A0A226DTK0"/>
<dbReference type="SUPFAM" id="SSF81296">
    <property type="entry name" value="E set domains"/>
    <property type="match status" value="1"/>
</dbReference>
<dbReference type="FunFam" id="2.60.40.770:FF:000001">
    <property type="entry name" value="NPC intracellular cholesterol transporter 2"/>
    <property type="match status" value="1"/>
</dbReference>
<dbReference type="Pfam" id="PF02221">
    <property type="entry name" value="E1_DerP2_DerF2"/>
    <property type="match status" value="1"/>
</dbReference>
<organism evidence="6 7">
    <name type="scientific">Folsomia candida</name>
    <name type="common">Springtail</name>
    <dbReference type="NCBI Taxonomy" id="158441"/>
    <lineage>
        <taxon>Eukaryota</taxon>
        <taxon>Metazoa</taxon>
        <taxon>Ecdysozoa</taxon>
        <taxon>Arthropoda</taxon>
        <taxon>Hexapoda</taxon>
        <taxon>Collembola</taxon>
        <taxon>Entomobryomorpha</taxon>
        <taxon>Isotomoidea</taxon>
        <taxon>Isotomidae</taxon>
        <taxon>Proisotominae</taxon>
        <taxon>Folsomia</taxon>
    </lineage>
</organism>
<evidence type="ECO:0000259" key="5">
    <source>
        <dbReference type="SMART" id="SM00737"/>
    </source>
</evidence>
<dbReference type="Proteomes" id="UP000198287">
    <property type="component" value="Unassembled WGS sequence"/>
</dbReference>
<dbReference type="OrthoDB" id="6332846at2759"/>
<dbReference type="OMA" id="EQANTCA"/>
<protein>
    <submittedName>
        <fullName evidence="6">Epididymal secretory protein E1</fullName>
    </submittedName>
</protein>
<dbReference type="EMBL" id="LNIX01000011">
    <property type="protein sequence ID" value="OXA48529.1"/>
    <property type="molecule type" value="Genomic_DNA"/>
</dbReference>
<keyword evidence="3" id="KW-0964">Secreted</keyword>
<feature type="chain" id="PRO_5012917580" evidence="4">
    <location>
        <begin position="17"/>
        <end position="152"/>
    </location>
</feature>
<sequence>MKITIIFAVLIPVALGGAVAPGRCDSGDESGASIPVNLIVPSCMAPPCVLRKGHTYEVEVDFDVPRNTNNLTVKVTGIIDGLELPWNGVPVNGCDDILVGWCPMAAGDYWTYGVAIKVEPIYPSTPLIVKWQMRDDTGQAIWCFHLPAEITA</sequence>
<proteinExistence type="inferred from homology"/>
<reference evidence="6 7" key="1">
    <citation type="submission" date="2015-12" db="EMBL/GenBank/DDBJ databases">
        <title>The genome of Folsomia candida.</title>
        <authorList>
            <person name="Faddeeva A."/>
            <person name="Derks M.F."/>
            <person name="Anvar Y."/>
            <person name="Smit S."/>
            <person name="Van Straalen N."/>
            <person name="Roelofs D."/>
        </authorList>
    </citation>
    <scope>NUCLEOTIDE SEQUENCE [LARGE SCALE GENOMIC DNA]</scope>
    <source>
        <strain evidence="6 7">VU population</strain>
        <tissue evidence="6">Whole body</tissue>
    </source>
</reference>
<evidence type="ECO:0000256" key="4">
    <source>
        <dbReference type="SAM" id="SignalP"/>
    </source>
</evidence>
<comment type="caution">
    <text evidence="6">The sequence shown here is derived from an EMBL/GenBank/DDBJ whole genome shotgun (WGS) entry which is preliminary data.</text>
</comment>
<evidence type="ECO:0000313" key="7">
    <source>
        <dbReference type="Proteomes" id="UP000198287"/>
    </source>
</evidence>
<evidence type="ECO:0000256" key="1">
    <source>
        <dbReference type="ARBA" id="ARBA00004613"/>
    </source>
</evidence>
<name>A0A226DTK0_FOLCA</name>
<feature type="domain" description="MD-2-related lipid-recognition" evidence="5">
    <location>
        <begin position="24"/>
        <end position="148"/>
    </location>
</feature>
<accession>A0A226DTK0</accession>
<dbReference type="InterPro" id="IPR003172">
    <property type="entry name" value="ML_dom"/>
</dbReference>